<protein>
    <submittedName>
        <fullName evidence="2">ORF6C domain-containing protein</fullName>
    </submittedName>
</protein>
<proteinExistence type="predicted"/>
<evidence type="ECO:0000259" key="1">
    <source>
        <dbReference type="Pfam" id="PF10552"/>
    </source>
</evidence>
<name>A0A8I0DPJ5_9CLOT</name>
<dbReference type="Proteomes" id="UP000662088">
    <property type="component" value="Unassembled WGS sequence"/>
</dbReference>
<accession>A0A8I0DPJ5</accession>
<sequence>MAKEISMIQRTEKGKIARQYFINCEKKLKEVKKLSPMELMELQFKVLKEQQEKIIQVENKVDKLEEDMPLFQIDCKEIQALVRKKGIEALGGYRSIAYNDNSLRGKVYSDIQQQIRREFGVVRYEAIKRSQLEMAKEIIINYKAPLVLENEIKLLNEQE</sequence>
<keyword evidence="3" id="KW-1185">Reference proteome</keyword>
<gene>
    <name evidence="2" type="ORF">H8R92_12670</name>
</gene>
<comment type="caution">
    <text evidence="2">The sequence shown here is derived from an EMBL/GenBank/DDBJ whole genome shotgun (WGS) entry which is preliminary data.</text>
</comment>
<evidence type="ECO:0000313" key="3">
    <source>
        <dbReference type="Proteomes" id="UP000662088"/>
    </source>
</evidence>
<dbReference type="Pfam" id="PF10552">
    <property type="entry name" value="ORF6C"/>
    <property type="match status" value="1"/>
</dbReference>
<dbReference type="InterPro" id="IPR018878">
    <property type="entry name" value="ORF6C_dom"/>
</dbReference>
<organism evidence="2 3">
    <name type="scientific">Clostridium lentum</name>
    <dbReference type="NCBI Taxonomy" id="2763037"/>
    <lineage>
        <taxon>Bacteria</taxon>
        <taxon>Bacillati</taxon>
        <taxon>Bacillota</taxon>
        <taxon>Clostridia</taxon>
        <taxon>Eubacteriales</taxon>
        <taxon>Clostridiaceae</taxon>
        <taxon>Clostridium</taxon>
    </lineage>
</organism>
<reference evidence="2" key="1">
    <citation type="submission" date="2020-08" db="EMBL/GenBank/DDBJ databases">
        <title>Genome public.</title>
        <authorList>
            <person name="Liu C."/>
            <person name="Sun Q."/>
        </authorList>
    </citation>
    <scope>NUCLEOTIDE SEQUENCE</scope>
    <source>
        <strain evidence="2">NSJ-42</strain>
    </source>
</reference>
<dbReference type="EMBL" id="JACOOQ010000029">
    <property type="protein sequence ID" value="MBC5641215.1"/>
    <property type="molecule type" value="Genomic_DNA"/>
</dbReference>
<feature type="domain" description="ORF6C" evidence="1">
    <location>
        <begin position="41"/>
        <end position="152"/>
    </location>
</feature>
<evidence type="ECO:0000313" key="2">
    <source>
        <dbReference type="EMBL" id="MBC5641215.1"/>
    </source>
</evidence>
<dbReference type="AlphaFoldDB" id="A0A8I0DPJ5"/>